<feature type="region of interest" description="Disordered" evidence="1">
    <location>
        <begin position="299"/>
        <end position="333"/>
    </location>
</feature>
<protein>
    <submittedName>
        <fullName evidence="2">Uncharacterized protein</fullName>
    </submittedName>
</protein>
<dbReference type="EMBL" id="CARXXK010000004">
    <property type="protein sequence ID" value="CAI6365428.1"/>
    <property type="molecule type" value="Genomic_DNA"/>
</dbReference>
<feature type="compositionally biased region" description="Low complexity" evidence="1">
    <location>
        <begin position="318"/>
        <end position="327"/>
    </location>
</feature>
<sequence length="476" mass="54285">MALKMKENYQKNATEAAIQQTVSISNVYINRAGRELTSANAPNTTNNTQQSNQGKLPMDCEDVESMKGTFSWKLIGDYHVPCIVRSIKGELIKFVSVRMAEKKLLSFFLYYLHEDIFNFTTLRSHIITDSEANLLNEINQEHADCIYGKKKFKAGKEYIVLLEEVQEFFTFLKVCYKKLTCNITTGITEKCGFIRINSEFVVPYCIEDNRKYVPLFYFKLKTEILKHPTVQLENWNLAYLKFCCRIQGISDELFPSNSCTVINLDDLKNYFPSETNFEEYWPGTETYRKFLINQKTTCKNQPGDRIREPPEVEPAENTTRPTLTAPAPVLPPNIPRMMISNQNRWPPNQMSSTMSQGSSLIRDAGHFVPPSTLVRAGSAASVIGQCVATMNNPMINAILHSSQMPQFYPQPSNNSQAQPQQLHQQQITNPQTQLSYSGQSVYDRFTNNQQRHALNNVGPTQQYQSAGGPSKRQRTE</sequence>
<proteinExistence type="predicted"/>
<dbReference type="AlphaFoldDB" id="A0AAV0XBX2"/>
<comment type="caution">
    <text evidence="2">The sequence shown here is derived from an EMBL/GenBank/DDBJ whole genome shotgun (WGS) entry which is preliminary data.</text>
</comment>
<feature type="region of interest" description="Disordered" evidence="1">
    <location>
        <begin position="405"/>
        <end position="431"/>
    </location>
</feature>
<evidence type="ECO:0000256" key="1">
    <source>
        <dbReference type="SAM" id="MobiDB-lite"/>
    </source>
</evidence>
<accession>A0AAV0XBX2</accession>
<feature type="region of interest" description="Disordered" evidence="1">
    <location>
        <begin position="444"/>
        <end position="476"/>
    </location>
</feature>
<name>A0AAV0XBX2_9HEMI</name>
<reference evidence="2 3" key="1">
    <citation type="submission" date="2023-01" db="EMBL/GenBank/DDBJ databases">
        <authorList>
            <person name="Whitehead M."/>
        </authorList>
    </citation>
    <scope>NUCLEOTIDE SEQUENCE [LARGE SCALE GENOMIC DNA]</scope>
</reference>
<evidence type="ECO:0000313" key="2">
    <source>
        <dbReference type="EMBL" id="CAI6365428.1"/>
    </source>
</evidence>
<dbReference type="Proteomes" id="UP001160148">
    <property type="component" value="Unassembled WGS sequence"/>
</dbReference>
<feature type="compositionally biased region" description="Polar residues" evidence="1">
    <location>
        <begin position="444"/>
        <end position="467"/>
    </location>
</feature>
<evidence type="ECO:0000313" key="3">
    <source>
        <dbReference type="Proteomes" id="UP001160148"/>
    </source>
</evidence>
<gene>
    <name evidence="2" type="ORF">MEUPH1_LOCUS20145</name>
</gene>
<feature type="compositionally biased region" description="Low complexity" evidence="1">
    <location>
        <begin position="409"/>
        <end position="431"/>
    </location>
</feature>
<keyword evidence="3" id="KW-1185">Reference proteome</keyword>
<organism evidence="2 3">
    <name type="scientific">Macrosiphum euphorbiae</name>
    <name type="common">potato aphid</name>
    <dbReference type="NCBI Taxonomy" id="13131"/>
    <lineage>
        <taxon>Eukaryota</taxon>
        <taxon>Metazoa</taxon>
        <taxon>Ecdysozoa</taxon>
        <taxon>Arthropoda</taxon>
        <taxon>Hexapoda</taxon>
        <taxon>Insecta</taxon>
        <taxon>Pterygota</taxon>
        <taxon>Neoptera</taxon>
        <taxon>Paraneoptera</taxon>
        <taxon>Hemiptera</taxon>
        <taxon>Sternorrhyncha</taxon>
        <taxon>Aphidomorpha</taxon>
        <taxon>Aphidoidea</taxon>
        <taxon>Aphididae</taxon>
        <taxon>Macrosiphini</taxon>
        <taxon>Macrosiphum</taxon>
    </lineage>
</organism>